<dbReference type="OrthoDB" id="7634903at2759"/>
<keyword evidence="3" id="KW-0812">Transmembrane</keyword>
<keyword evidence="8" id="KW-0807">Transducer</keyword>
<dbReference type="GO" id="GO:0007165">
    <property type="term" value="P:signal transduction"/>
    <property type="evidence" value="ECO:0007669"/>
    <property type="project" value="UniProtKB-KW"/>
</dbReference>
<dbReference type="AlphaFoldDB" id="E2A7G3"/>
<proteinExistence type="predicted"/>
<feature type="non-terminal residue" evidence="9">
    <location>
        <position position="1"/>
    </location>
</feature>
<reference evidence="9 10" key="1">
    <citation type="journal article" date="2010" name="Science">
        <title>Genomic comparison of the ants Camponotus floridanus and Harpegnathos saltator.</title>
        <authorList>
            <person name="Bonasio R."/>
            <person name="Zhang G."/>
            <person name="Ye C."/>
            <person name="Mutti N.S."/>
            <person name="Fang X."/>
            <person name="Qin N."/>
            <person name="Donahue G."/>
            <person name="Yang P."/>
            <person name="Li Q."/>
            <person name="Li C."/>
            <person name="Zhang P."/>
            <person name="Huang Z."/>
            <person name="Berger S.L."/>
            <person name="Reinberg D."/>
            <person name="Wang J."/>
            <person name="Liebig J."/>
        </authorList>
    </citation>
    <scope>NUCLEOTIDE SEQUENCE [LARGE SCALE GENOMIC DNA]</scope>
    <source>
        <strain evidence="10">C129</strain>
    </source>
</reference>
<dbReference type="OMA" id="VMIRASE"/>
<keyword evidence="6" id="KW-0472">Membrane</keyword>
<keyword evidence="7" id="KW-0675">Receptor</keyword>
<sequence length="52" mass="5942">DAIYCALYNLDWYKLKSTEARNLILVMIRASEPFRITAGKVIPLTMTTFCSV</sequence>
<keyword evidence="5" id="KW-1133">Transmembrane helix</keyword>
<dbReference type="InParanoid" id="E2A7G3"/>
<dbReference type="InterPro" id="IPR004117">
    <property type="entry name" value="7tm6_olfct_rcpt"/>
</dbReference>
<evidence type="ECO:0000256" key="7">
    <source>
        <dbReference type="ARBA" id="ARBA00023170"/>
    </source>
</evidence>
<evidence type="ECO:0000256" key="6">
    <source>
        <dbReference type="ARBA" id="ARBA00023136"/>
    </source>
</evidence>
<evidence type="ECO:0000256" key="2">
    <source>
        <dbReference type="ARBA" id="ARBA00022606"/>
    </source>
</evidence>
<organism evidence="10">
    <name type="scientific">Camponotus floridanus</name>
    <name type="common">Florida carpenter ant</name>
    <dbReference type="NCBI Taxonomy" id="104421"/>
    <lineage>
        <taxon>Eukaryota</taxon>
        <taxon>Metazoa</taxon>
        <taxon>Ecdysozoa</taxon>
        <taxon>Arthropoda</taxon>
        <taxon>Hexapoda</taxon>
        <taxon>Insecta</taxon>
        <taxon>Pterygota</taxon>
        <taxon>Neoptera</taxon>
        <taxon>Endopterygota</taxon>
        <taxon>Hymenoptera</taxon>
        <taxon>Apocrita</taxon>
        <taxon>Aculeata</taxon>
        <taxon>Formicoidea</taxon>
        <taxon>Formicidae</taxon>
        <taxon>Formicinae</taxon>
        <taxon>Camponotus</taxon>
    </lineage>
</organism>
<evidence type="ECO:0000256" key="8">
    <source>
        <dbReference type="ARBA" id="ARBA00023224"/>
    </source>
</evidence>
<name>E2A7G3_CAMFO</name>
<accession>E2A7G3</accession>
<feature type="non-terminal residue" evidence="9">
    <location>
        <position position="52"/>
    </location>
</feature>
<evidence type="ECO:0000256" key="3">
    <source>
        <dbReference type="ARBA" id="ARBA00022692"/>
    </source>
</evidence>
<evidence type="ECO:0000256" key="5">
    <source>
        <dbReference type="ARBA" id="ARBA00022989"/>
    </source>
</evidence>
<evidence type="ECO:0000313" key="10">
    <source>
        <dbReference type="Proteomes" id="UP000000311"/>
    </source>
</evidence>
<keyword evidence="4" id="KW-0552">Olfaction</keyword>
<dbReference type="Proteomes" id="UP000000311">
    <property type="component" value="Unassembled WGS sequence"/>
</dbReference>
<evidence type="ECO:0000313" key="9">
    <source>
        <dbReference type="EMBL" id="EFN70660.1"/>
    </source>
</evidence>
<gene>
    <name evidence="9" type="ORF">EAG_03849</name>
</gene>
<dbReference type="GO" id="GO:0016020">
    <property type="term" value="C:membrane"/>
    <property type="evidence" value="ECO:0007669"/>
    <property type="project" value="UniProtKB-SubCell"/>
</dbReference>
<dbReference type="Pfam" id="PF02949">
    <property type="entry name" value="7tm_6"/>
    <property type="match status" value="1"/>
</dbReference>
<keyword evidence="2" id="KW-0716">Sensory transduction</keyword>
<dbReference type="GO" id="GO:0004984">
    <property type="term" value="F:olfactory receptor activity"/>
    <property type="evidence" value="ECO:0007669"/>
    <property type="project" value="InterPro"/>
</dbReference>
<dbReference type="GO" id="GO:0005549">
    <property type="term" value="F:odorant binding"/>
    <property type="evidence" value="ECO:0007669"/>
    <property type="project" value="InterPro"/>
</dbReference>
<keyword evidence="10" id="KW-1185">Reference proteome</keyword>
<evidence type="ECO:0000256" key="1">
    <source>
        <dbReference type="ARBA" id="ARBA00004141"/>
    </source>
</evidence>
<protein>
    <submittedName>
        <fullName evidence="9">Uncharacterized protein</fullName>
    </submittedName>
</protein>
<comment type="subcellular location">
    <subcellularLocation>
        <location evidence="1">Membrane</location>
        <topology evidence="1">Multi-pass membrane protein</topology>
    </subcellularLocation>
</comment>
<evidence type="ECO:0000256" key="4">
    <source>
        <dbReference type="ARBA" id="ARBA00022725"/>
    </source>
</evidence>
<dbReference type="EMBL" id="GL437329">
    <property type="protein sequence ID" value="EFN70660.1"/>
    <property type="molecule type" value="Genomic_DNA"/>
</dbReference>